<accession>A0A9P5YLJ6</accession>
<protein>
    <submittedName>
        <fullName evidence="1">Uncharacterized protein</fullName>
    </submittedName>
</protein>
<keyword evidence="2" id="KW-1185">Reference proteome</keyword>
<gene>
    <name evidence="1" type="ORF">BDN70DRAFT_888539</name>
</gene>
<dbReference type="InterPro" id="IPR032675">
    <property type="entry name" value="LRR_dom_sf"/>
</dbReference>
<organism evidence="1 2">
    <name type="scientific">Pholiota conissans</name>
    <dbReference type="NCBI Taxonomy" id="109636"/>
    <lineage>
        <taxon>Eukaryota</taxon>
        <taxon>Fungi</taxon>
        <taxon>Dikarya</taxon>
        <taxon>Basidiomycota</taxon>
        <taxon>Agaricomycotina</taxon>
        <taxon>Agaricomycetes</taxon>
        <taxon>Agaricomycetidae</taxon>
        <taxon>Agaricales</taxon>
        <taxon>Agaricineae</taxon>
        <taxon>Strophariaceae</taxon>
        <taxon>Pholiota</taxon>
    </lineage>
</organism>
<dbReference type="Gene3D" id="3.80.10.10">
    <property type="entry name" value="Ribonuclease Inhibitor"/>
    <property type="match status" value="1"/>
</dbReference>
<dbReference type="EMBL" id="MU155780">
    <property type="protein sequence ID" value="KAF9471011.1"/>
    <property type="molecule type" value="Genomic_DNA"/>
</dbReference>
<proteinExistence type="predicted"/>
<dbReference type="Proteomes" id="UP000807469">
    <property type="component" value="Unassembled WGS sequence"/>
</dbReference>
<dbReference type="OrthoDB" id="2269034at2759"/>
<dbReference type="SUPFAM" id="SSF52047">
    <property type="entry name" value="RNI-like"/>
    <property type="match status" value="1"/>
</dbReference>
<name>A0A9P5YLJ6_9AGAR</name>
<evidence type="ECO:0000313" key="1">
    <source>
        <dbReference type="EMBL" id="KAF9471011.1"/>
    </source>
</evidence>
<comment type="caution">
    <text evidence="1">The sequence shown here is derived from an EMBL/GenBank/DDBJ whole genome shotgun (WGS) entry which is preliminary data.</text>
</comment>
<evidence type="ECO:0000313" key="2">
    <source>
        <dbReference type="Proteomes" id="UP000807469"/>
    </source>
</evidence>
<reference evidence="1" key="1">
    <citation type="submission" date="2020-11" db="EMBL/GenBank/DDBJ databases">
        <authorList>
            <consortium name="DOE Joint Genome Institute"/>
            <person name="Ahrendt S."/>
            <person name="Riley R."/>
            <person name="Andreopoulos W."/>
            <person name="Labutti K."/>
            <person name="Pangilinan J."/>
            <person name="Ruiz-Duenas F.J."/>
            <person name="Barrasa J.M."/>
            <person name="Sanchez-Garcia M."/>
            <person name="Camarero S."/>
            <person name="Miyauchi S."/>
            <person name="Serrano A."/>
            <person name="Linde D."/>
            <person name="Babiker R."/>
            <person name="Drula E."/>
            <person name="Ayuso-Fernandez I."/>
            <person name="Pacheco R."/>
            <person name="Padilla G."/>
            <person name="Ferreira P."/>
            <person name="Barriuso J."/>
            <person name="Kellner H."/>
            <person name="Castanera R."/>
            <person name="Alfaro M."/>
            <person name="Ramirez L."/>
            <person name="Pisabarro A.G."/>
            <person name="Kuo A."/>
            <person name="Tritt A."/>
            <person name="Lipzen A."/>
            <person name="He G."/>
            <person name="Yan M."/>
            <person name="Ng V."/>
            <person name="Cullen D."/>
            <person name="Martin F."/>
            <person name="Rosso M.-N."/>
            <person name="Henrissat B."/>
            <person name="Hibbett D."/>
            <person name="Martinez A.T."/>
            <person name="Grigoriev I.V."/>
        </authorList>
    </citation>
    <scope>NUCLEOTIDE SEQUENCE</scope>
    <source>
        <strain evidence="1">CIRM-BRFM 674</strain>
    </source>
</reference>
<dbReference type="AlphaFoldDB" id="A0A9P5YLJ6"/>
<sequence length="240" mass="27742">MQQDPDSHFAPDQKLIGSVADANNVLPSLRYLSLYYGERYTTIFPSSFSCPSHWSTLTHICFFGIEIAPNFWPSFIRCVPNLEWAYIYSSGQSDEEGINREPFEYTHVHLATLWLALHHGNLSPRSLFARLHLPALQELTLHFQSSSWSDPDDGITELYSILQSTPNITTLGLTDTFLNLRNPEYYPPESQSVHPIWNDAPHIVHLRWEVTRLYAVKMSSFYSYRRAKIQMSEMFLVPIN</sequence>